<evidence type="ECO:0000256" key="5">
    <source>
        <dbReference type="ARBA" id="ARBA00023034"/>
    </source>
</evidence>
<gene>
    <name evidence="8" type="ORF">FPL11_09995</name>
</gene>
<name>A0A557RDJ0_9GAMM</name>
<dbReference type="AlphaFoldDB" id="A0A557RDJ0"/>
<comment type="subcellular location">
    <subcellularLocation>
        <location evidence="1">Golgi apparatus membrane</location>
        <topology evidence="1">Single-pass type II membrane protein</topology>
    </subcellularLocation>
</comment>
<evidence type="ECO:0000256" key="3">
    <source>
        <dbReference type="ARBA" id="ARBA00022692"/>
    </source>
</evidence>
<keyword evidence="9" id="KW-1185">Reference proteome</keyword>
<dbReference type="GO" id="GO:0016020">
    <property type="term" value="C:membrane"/>
    <property type="evidence" value="ECO:0007669"/>
    <property type="project" value="InterPro"/>
</dbReference>
<keyword evidence="7" id="KW-0325">Glycoprotein</keyword>
<keyword evidence="5" id="KW-0333">Golgi apparatus</keyword>
<organism evidence="8 9">
    <name type="scientific">Spiribacter aquaticus</name>
    <dbReference type="NCBI Taxonomy" id="1935996"/>
    <lineage>
        <taxon>Bacteria</taxon>
        <taxon>Pseudomonadati</taxon>
        <taxon>Pseudomonadota</taxon>
        <taxon>Gammaproteobacteria</taxon>
        <taxon>Chromatiales</taxon>
        <taxon>Ectothiorhodospiraceae</taxon>
        <taxon>Spiribacter</taxon>
    </lineage>
</organism>
<dbReference type="InterPro" id="IPR027417">
    <property type="entry name" value="P-loop_NTPase"/>
</dbReference>
<evidence type="ECO:0000313" key="9">
    <source>
        <dbReference type="Proteomes" id="UP000316688"/>
    </source>
</evidence>
<accession>A0A557RDJ0</accession>
<evidence type="ECO:0000256" key="4">
    <source>
        <dbReference type="ARBA" id="ARBA00022989"/>
    </source>
</evidence>
<dbReference type="Pfam" id="PF03567">
    <property type="entry name" value="Sulfotransfer_2"/>
    <property type="match status" value="1"/>
</dbReference>
<keyword evidence="3" id="KW-0812">Transmembrane</keyword>
<dbReference type="InterPro" id="IPR005331">
    <property type="entry name" value="Sulfotransferase"/>
</dbReference>
<keyword evidence="6" id="KW-0472">Membrane</keyword>
<evidence type="ECO:0000256" key="6">
    <source>
        <dbReference type="ARBA" id="ARBA00023136"/>
    </source>
</evidence>
<sequence length="252" mass="28171">MIVSHRHKFIFIHCRKVAGSAMKVALTRHLGPRDIVIGSLNEIIGSGQKIPPGLLPVLKRPKMRAVALGARVLGKSWPEAENIAVKQYYSRRLAPNPPHPPAAAAAAFLGEVWGTYRKFCFTRNPFERVASDYNWRKRMLRRYFTFEEFIGALENPVASGGIVHDHAVTNWDMMSIDGRLVADHVGRYERLEEDFSDMIASLGLPDTPLGREKATAASNRSTYGALYTPALRARVEALFAPELEAFGYGFPY</sequence>
<proteinExistence type="predicted"/>
<comment type="caution">
    <text evidence="8">The sequence shown here is derived from an EMBL/GenBank/DDBJ whole genome shotgun (WGS) entry which is preliminary data.</text>
</comment>
<protein>
    <submittedName>
        <fullName evidence="8">Sulfotransferase family protein</fullName>
    </submittedName>
</protein>
<evidence type="ECO:0000256" key="7">
    <source>
        <dbReference type="ARBA" id="ARBA00023180"/>
    </source>
</evidence>
<evidence type="ECO:0000256" key="2">
    <source>
        <dbReference type="ARBA" id="ARBA00022679"/>
    </source>
</evidence>
<dbReference type="Proteomes" id="UP000316688">
    <property type="component" value="Unassembled WGS sequence"/>
</dbReference>
<keyword evidence="2 8" id="KW-0808">Transferase</keyword>
<dbReference type="InterPro" id="IPR018011">
    <property type="entry name" value="Carb_sulfotrans_8-10"/>
</dbReference>
<reference evidence="8 9" key="1">
    <citation type="submission" date="2019-07" db="EMBL/GenBank/DDBJ databases">
        <title>Reclasification of Spiribacter aquaticus.</title>
        <authorList>
            <person name="Leon M.J."/>
            <person name="Sanchez-Porro C."/>
            <person name="Ventosa A."/>
        </authorList>
    </citation>
    <scope>NUCLEOTIDE SEQUENCE [LARGE SCALE GENOMIC DNA]</scope>
    <source>
        <strain evidence="8 9">SP30</strain>
    </source>
</reference>
<dbReference type="RefSeq" id="WP_144348479.1">
    <property type="nucleotide sequence ID" value="NZ_VMKP01000007.1"/>
</dbReference>
<evidence type="ECO:0000313" key="8">
    <source>
        <dbReference type="EMBL" id="TVO63232.1"/>
    </source>
</evidence>
<dbReference type="GO" id="GO:0008146">
    <property type="term" value="F:sulfotransferase activity"/>
    <property type="evidence" value="ECO:0007669"/>
    <property type="project" value="InterPro"/>
</dbReference>
<dbReference type="EMBL" id="VMKP01000007">
    <property type="protein sequence ID" value="TVO63232.1"/>
    <property type="molecule type" value="Genomic_DNA"/>
</dbReference>
<evidence type="ECO:0000256" key="1">
    <source>
        <dbReference type="ARBA" id="ARBA00004323"/>
    </source>
</evidence>
<dbReference type="SUPFAM" id="SSF52540">
    <property type="entry name" value="P-loop containing nucleoside triphosphate hydrolases"/>
    <property type="match status" value="1"/>
</dbReference>
<dbReference type="GO" id="GO:0016051">
    <property type="term" value="P:carbohydrate biosynthetic process"/>
    <property type="evidence" value="ECO:0007669"/>
    <property type="project" value="InterPro"/>
</dbReference>
<dbReference type="PANTHER" id="PTHR12137">
    <property type="entry name" value="CARBOHYDRATE SULFOTRANSFERASE"/>
    <property type="match status" value="1"/>
</dbReference>
<dbReference type="PANTHER" id="PTHR12137:SF54">
    <property type="entry name" value="CARBOHYDRATE SULFOTRANSFERASE"/>
    <property type="match status" value="1"/>
</dbReference>
<keyword evidence="4" id="KW-1133">Transmembrane helix</keyword>